<keyword evidence="11" id="KW-1185">Reference proteome</keyword>
<dbReference type="GO" id="GO:0004401">
    <property type="term" value="F:histidinol-phosphatase activity"/>
    <property type="evidence" value="ECO:0007669"/>
    <property type="project" value="UniProtKB-UniRule"/>
</dbReference>
<dbReference type="AlphaFoldDB" id="A0A6A7B8B6"/>
<dbReference type="NCBIfam" id="TIGR01856">
    <property type="entry name" value="hisJ_fam"/>
    <property type="match status" value="1"/>
</dbReference>
<feature type="domain" description="PHP" evidence="9">
    <location>
        <begin position="5"/>
        <end position="213"/>
    </location>
</feature>
<evidence type="ECO:0000313" key="10">
    <source>
        <dbReference type="EMBL" id="KAF2850528.1"/>
    </source>
</evidence>
<evidence type="ECO:0000313" key="11">
    <source>
        <dbReference type="Proteomes" id="UP000799423"/>
    </source>
</evidence>
<evidence type="ECO:0000256" key="2">
    <source>
        <dbReference type="ARBA" id="ARBA00009152"/>
    </source>
</evidence>
<dbReference type="Pfam" id="PF02811">
    <property type="entry name" value="PHP"/>
    <property type="match status" value="1"/>
</dbReference>
<organism evidence="10 11">
    <name type="scientific">Plenodomus tracheiphilus IPT5</name>
    <dbReference type="NCBI Taxonomy" id="1408161"/>
    <lineage>
        <taxon>Eukaryota</taxon>
        <taxon>Fungi</taxon>
        <taxon>Dikarya</taxon>
        <taxon>Ascomycota</taxon>
        <taxon>Pezizomycotina</taxon>
        <taxon>Dothideomycetes</taxon>
        <taxon>Pleosporomycetidae</taxon>
        <taxon>Pleosporales</taxon>
        <taxon>Pleosporineae</taxon>
        <taxon>Leptosphaeriaceae</taxon>
        <taxon>Plenodomus</taxon>
    </lineage>
</organism>
<accession>A0A6A7B8B6</accession>
<evidence type="ECO:0000256" key="8">
    <source>
        <dbReference type="RuleBase" id="RU366003"/>
    </source>
</evidence>
<dbReference type="InterPro" id="IPR010140">
    <property type="entry name" value="Histidinol_P_phosphatase_HisJ"/>
</dbReference>
<evidence type="ECO:0000256" key="4">
    <source>
        <dbReference type="ARBA" id="ARBA00022605"/>
    </source>
</evidence>
<evidence type="ECO:0000256" key="7">
    <source>
        <dbReference type="ARBA" id="ARBA00049158"/>
    </source>
</evidence>
<comment type="catalytic activity">
    <reaction evidence="7 8">
        <text>L-histidinol phosphate + H2O = L-histidinol + phosphate</text>
        <dbReference type="Rhea" id="RHEA:14465"/>
        <dbReference type="ChEBI" id="CHEBI:15377"/>
        <dbReference type="ChEBI" id="CHEBI:43474"/>
        <dbReference type="ChEBI" id="CHEBI:57699"/>
        <dbReference type="ChEBI" id="CHEBI:57980"/>
        <dbReference type="EC" id="3.1.3.15"/>
    </reaction>
</comment>
<evidence type="ECO:0000259" key="9">
    <source>
        <dbReference type="Pfam" id="PF02811"/>
    </source>
</evidence>
<reference evidence="10" key="1">
    <citation type="submission" date="2020-01" db="EMBL/GenBank/DDBJ databases">
        <authorList>
            <consortium name="DOE Joint Genome Institute"/>
            <person name="Haridas S."/>
            <person name="Albert R."/>
            <person name="Binder M."/>
            <person name="Bloem J."/>
            <person name="Labutti K."/>
            <person name="Salamov A."/>
            <person name="Andreopoulos B."/>
            <person name="Baker S.E."/>
            <person name="Barry K."/>
            <person name="Bills G."/>
            <person name="Bluhm B.H."/>
            <person name="Cannon C."/>
            <person name="Castanera R."/>
            <person name="Culley D.E."/>
            <person name="Daum C."/>
            <person name="Ezra D."/>
            <person name="Gonzalez J.B."/>
            <person name="Henrissat B."/>
            <person name="Kuo A."/>
            <person name="Liang C."/>
            <person name="Lipzen A."/>
            <person name="Lutzoni F."/>
            <person name="Magnuson J."/>
            <person name="Mondo S."/>
            <person name="Nolan M."/>
            <person name="Ohm R."/>
            <person name="Pangilinan J."/>
            <person name="Park H.-J."/>
            <person name="Ramirez L."/>
            <person name="Alfaro M."/>
            <person name="Sun H."/>
            <person name="Tritt A."/>
            <person name="Yoshinaga Y."/>
            <person name="Zwiers L.-H."/>
            <person name="Turgeon B.G."/>
            <person name="Goodwin S.B."/>
            <person name="Spatafora J.W."/>
            <person name="Crous P.W."/>
            <person name="Grigoriev I.V."/>
        </authorList>
    </citation>
    <scope>NUCLEOTIDE SEQUENCE</scope>
    <source>
        <strain evidence="10">IPT5</strain>
    </source>
</reference>
<evidence type="ECO:0000256" key="1">
    <source>
        <dbReference type="ARBA" id="ARBA00004970"/>
    </source>
</evidence>
<evidence type="ECO:0000256" key="5">
    <source>
        <dbReference type="ARBA" id="ARBA00022801"/>
    </source>
</evidence>
<dbReference type="Gene3D" id="3.20.20.140">
    <property type="entry name" value="Metal-dependent hydrolases"/>
    <property type="match status" value="1"/>
</dbReference>
<dbReference type="FunFam" id="3.20.20.140:FF:000059">
    <property type="entry name" value="Histidinol-phosphatase"/>
    <property type="match status" value="1"/>
</dbReference>
<keyword evidence="4 8" id="KW-0028">Amino-acid biosynthesis</keyword>
<dbReference type="PANTHER" id="PTHR21039">
    <property type="entry name" value="HISTIDINOL PHOSPHATASE-RELATED"/>
    <property type="match status" value="1"/>
</dbReference>
<name>A0A6A7B8B6_9PLEO</name>
<dbReference type="Proteomes" id="UP000799423">
    <property type="component" value="Unassembled WGS sequence"/>
</dbReference>
<dbReference type="InterPro" id="IPR016195">
    <property type="entry name" value="Pol/histidinol_Pase-like"/>
</dbReference>
<dbReference type="SUPFAM" id="SSF89550">
    <property type="entry name" value="PHP domain-like"/>
    <property type="match status" value="1"/>
</dbReference>
<dbReference type="EC" id="3.1.3.15" evidence="3 8"/>
<dbReference type="GO" id="GO:0000105">
    <property type="term" value="P:L-histidine biosynthetic process"/>
    <property type="evidence" value="ECO:0007669"/>
    <property type="project" value="UniProtKB-UniRule"/>
</dbReference>
<protein>
    <recommendedName>
        <fullName evidence="3 8">Histidinol-phosphatase</fullName>
        <shortName evidence="8">HolPase</shortName>
        <ecNumber evidence="3 8">3.1.3.15</ecNumber>
    </recommendedName>
</protein>
<proteinExistence type="inferred from homology"/>
<dbReference type="OrthoDB" id="5957391at2759"/>
<sequence>MPYSHHSHSGQFCGHAQNTLEEVVQAAIAKGFRSFTLTEHVPRPREDFYPEEEDEHTETSLVKLFDDFVTEAYRLRDVYSDKIQIFIGFESEFIRPSTLTGIQNILQRHTFDFFVGSVHHTHTIPIDYNRALYEKARDAAGGTDEKLFADYFDLQYDMLQALQPPVVGHFDLIRLLSDHRDDEFKGMTEVWEKIQRNLEYIAFYGGLLELNSSGLRKGLAEPYPCRTICQMFLRLQGGFVMSDDSHGIDQIGTNYDRLLAFIQTTGIEEIHFADRDGQRQQTRFPSIGFSSITVGHLAQLPFWATLQQ</sequence>
<evidence type="ECO:0000256" key="3">
    <source>
        <dbReference type="ARBA" id="ARBA00013085"/>
    </source>
</evidence>
<dbReference type="EMBL" id="MU006306">
    <property type="protein sequence ID" value="KAF2850528.1"/>
    <property type="molecule type" value="Genomic_DNA"/>
</dbReference>
<dbReference type="UniPathway" id="UPA00031">
    <property type="reaction ID" value="UER00013"/>
</dbReference>
<dbReference type="GO" id="GO:0005737">
    <property type="term" value="C:cytoplasm"/>
    <property type="evidence" value="ECO:0007669"/>
    <property type="project" value="TreeGrafter"/>
</dbReference>
<keyword evidence="5 8" id="KW-0378">Hydrolase</keyword>
<keyword evidence="6 8" id="KW-0368">Histidine biosynthesis</keyword>
<gene>
    <name evidence="10" type="ORF">T440DRAFT_396846</name>
</gene>
<comment type="similarity">
    <text evidence="2 8">Belongs to the PHP hydrolase family. HisK subfamily.</text>
</comment>
<evidence type="ECO:0000256" key="6">
    <source>
        <dbReference type="ARBA" id="ARBA00023102"/>
    </source>
</evidence>
<dbReference type="CDD" id="cd12110">
    <property type="entry name" value="PHP_HisPPase_Hisj_like"/>
    <property type="match status" value="1"/>
</dbReference>
<dbReference type="PANTHER" id="PTHR21039:SF0">
    <property type="entry name" value="HISTIDINOL-PHOSPHATASE"/>
    <property type="match status" value="1"/>
</dbReference>
<dbReference type="InterPro" id="IPR004013">
    <property type="entry name" value="PHP_dom"/>
</dbReference>
<comment type="pathway">
    <text evidence="1 8">Amino-acid biosynthesis; L-histidine biosynthesis; L-histidine from 5-phospho-alpha-D-ribose 1-diphosphate: step 8/9.</text>
</comment>